<feature type="repeat" description="Filamin" evidence="2">
    <location>
        <begin position="316"/>
        <end position="346"/>
    </location>
</feature>
<sequence length="715" mass="80197">MSMRCDTANSAYAEFGSSAEQLSESKSDTTSLSSQTERQITTEAQGTFETIKQAQDIISCLGERCEELERLTDSIPTLRKEIRSQIDQSMQMIQMALAERHESLLCEMDSILNTRTELITKMHGEFETRLQRLSSHVDLLKRLVQLSPGGTSIYGSQKGDSNNPSRNTAVLKHKQEIEKLTNYPVPVHPSEYDTMSFFPKELDQLLSLIRCVGVIGMTSIDARKTTLSNGLVDEVSPVRRCVLNDETQIDILPQDSLGRCVSNPTSKDFTVSLIPRHEYVNEVKIIDHIECDKFGNHPFHHSSHNHMYNYSSPLQVVYKISTPGAYDLNIKLYGEHIQGSPFFVYARPALKPELKVWRDAMKTLSELPHRIQLVLVSRRRCKSAPNRPIDPDPPGAYADVVKLDRGDFLYSVGTKGRGDCEFANPTGICVTRDNKFLVADSNNATVQVFSSEQKFQFRFGEYGIQPGQLMRPVDVAETINGNYLVSDYDLHCVTVYTPAGAYMSRFGQRYLAGPKGIIADSRGRILVVDQKACMVCIFKPTGKFINRFGARGPADNQFTNPVSVAVNSQDEIYVSDYTQHAIKVFDMNGLYLFRFGVHGMESGMFHSPTGLAFDKLDRLYISDWGNNRVQASQIFDAGGEYLGTVNSTVEPLNGPHGIAINHNLQRILVTDPGNYCIKTFQIPEDLKPCLITELHNDRQKSTMRKSSSIHLSTTH</sequence>
<gene>
    <name evidence="5" type="ORF">EG68_04008</name>
</gene>
<keyword evidence="1" id="KW-0677">Repeat</keyword>
<dbReference type="InterPro" id="IPR057750">
    <property type="entry name" value="TRIM2/3_C"/>
</dbReference>
<dbReference type="InterPro" id="IPR017868">
    <property type="entry name" value="Filamin/ABP280_repeat-like"/>
</dbReference>
<evidence type="ECO:0000313" key="6">
    <source>
        <dbReference type="Proteomes" id="UP000822476"/>
    </source>
</evidence>
<name>A0A8S9Z0I2_9TREM</name>
<dbReference type="Gene3D" id="2.60.40.10">
    <property type="entry name" value="Immunoglobulins"/>
    <property type="match status" value="1"/>
</dbReference>
<dbReference type="OrthoDB" id="27136at2759"/>
<dbReference type="InterPro" id="IPR050952">
    <property type="entry name" value="TRIM-NHL_E3_ligases"/>
</dbReference>
<dbReference type="CDD" id="cd14960">
    <property type="entry name" value="NHL_TRIM2_like"/>
    <property type="match status" value="1"/>
</dbReference>
<dbReference type="Gene3D" id="2.40.10.500">
    <property type="match status" value="1"/>
</dbReference>
<dbReference type="SUPFAM" id="SSF81296">
    <property type="entry name" value="E set domains"/>
    <property type="match status" value="1"/>
</dbReference>
<evidence type="ECO:0000256" key="1">
    <source>
        <dbReference type="ARBA" id="ARBA00022737"/>
    </source>
</evidence>
<evidence type="ECO:0000256" key="2">
    <source>
        <dbReference type="PROSITE-ProRule" id="PRU00087"/>
    </source>
</evidence>
<dbReference type="PANTHER" id="PTHR24104:SF57">
    <property type="entry name" value="BEE-MILK PROTEIN"/>
    <property type="match status" value="1"/>
</dbReference>
<evidence type="ECO:0000313" key="5">
    <source>
        <dbReference type="EMBL" id="KAF7258681.1"/>
    </source>
</evidence>
<feature type="repeat" description="NHL" evidence="3">
    <location>
        <begin position="500"/>
        <end position="541"/>
    </location>
</feature>
<protein>
    <recommendedName>
        <fullName evidence="7">Tripartite motif-containing protein 2</fullName>
    </recommendedName>
</protein>
<organism evidence="5 6">
    <name type="scientific">Paragonimus skrjabini miyazakii</name>
    <dbReference type="NCBI Taxonomy" id="59628"/>
    <lineage>
        <taxon>Eukaryota</taxon>
        <taxon>Metazoa</taxon>
        <taxon>Spiralia</taxon>
        <taxon>Lophotrochozoa</taxon>
        <taxon>Platyhelminthes</taxon>
        <taxon>Trematoda</taxon>
        <taxon>Digenea</taxon>
        <taxon>Plagiorchiida</taxon>
        <taxon>Troglotremata</taxon>
        <taxon>Troglotrematidae</taxon>
        <taxon>Paragonimus</taxon>
    </lineage>
</organism>
<dbReference type="InterPro" id="IPR013783">
    <property type="entry name" value="Ig-like_fold"/>
</dbReference>
<evidence type="ECO:0000256" key="4">
    <source>
        <dbReference type="SAM" id="MobiDB-lite"/>
    </source>
</evidence>
<dbReference type="Proteomes" id="UP000822476">
    <property type="component" value="Unassembled WGS sequence"/>
</dbReference>
<feature type="repeat" description="NHL" evidence="3">
    <location>
        <begin position="409"/>
        <end position="452"/>
    </location>
</feature>
<dbReference type="InterPro" id="IPR011042">
    <property type="entry name" value="6-blade_b-propeller_TolB-like"/>
</dbReference>
<evidence type="ECO:0000256" key="3">
    <source>
        <dbReference type="PROSITE-ProRule" id="PRU00504"/>
    </source>
</evidence>
<dbReference type="InterPro" id="IPR001258">
    <property type="entry name" value="NHL_repeat"/>
</dbReference>
<dbReference type="PROSITE" id="PS51125">
    <property type="entry name" value="NHL"/>
    <property type="match status" value="6"/>
</dbReference>
<feature type="repeat" description="NHL" evidence="3">
    <location>
        <begin position="639"/>
        <end position="683"/>
    </location>
</feature>
<keyword evidence="6" id="KW-1185">Reference proteome</keyword>
<dbReference type="GO" id="GO:0061630">
    <property type="term" value="F:ubiquitin protein ligase activity"/>
    <property type="evidence" value="ECO:0007669"/>
    <property type="project" value="TreeGrafter"/>
</dbReference>
<dbReference type="Pfam" id="PF01436">
    <property type="entry name" value="NHL"/>
    <property type="match status" value="3"/>
</dbReference>
<dbReference type="EMBL" id="JTDE01001585">
    <property type="protein sequence ID" value="KAF7258681.1"/>
    <property type="molecule type" value="Genomic_DNA"/>
</dbReference>
<dbReference type="GO" id="GO:0000209">
    <property type="term" value="P:protein polyubiquitination"/>
    <property type="evidence" value="ECO:0007669"/>
    <property type="project" value="TreeGrafter"/>
</dbReference>
<evidence type="ECO:0008006" key="7">
    <source>
        <dbReference type="Google" id="ProtNLM"/>
    </source>
</evidence>
<comment type="caution">
    <text evidence="5">The sequence shown here is derived from an EMBL/GenBank/DDBJ whole genome shotgun (WGS) entry which is preliminary data.</text>
</comment>
<dbReference type="PANTHER" id="PTHR24104">
    <property type="entry name" value="E3 UBIQUITIN-PROTEIN LIGASE NHLRC1-RELATED"/>
    <property type="match status" value="1"/>
</dbReference>
<reference evidence="5" key="1">
    <citation type="submission" date="2019-07" db="EMBL/GenBank/DDBJ databases">
        <title>Annotation for the trematode Paragonimus miyazaki's.</title>
        <authorList>
            <person name="Choi Y.-J."/>
        </authorList>
    </citation>
    <scope>NUCLEOTIDE SEQUENCE</scope>
    <source>
        <strain evidence="5">Japan</strain>
    </source>
</reference>
<dbReference type="Pfam" id="PF17170">
    <property type="entry name" value="DUF5128"/>
    <property type="match status" value="1"/>
</dbReference>
<feature type="repeat" description="NHL" evidence="3">
    <location>
        <begin position="456"/>
        <end position="499"/>
    </location>
</feature>
<dbReference type="PROSITE" id="PS50194">
    <property type="entry name" value="FILAMIN_REPEAT"/>
    <property type="match status" value="1"/>
</dbReference>
<proteinExistence type="predicted"/>
<dbReference type="AlphaFoldDB" id="A0A8S9Z0I2"/>
<feature type="region of interest" description="Disordered" evidence="4">
    <location>
        <begin position="16"/>
        <end position="39"/>
    </location>
</feature>
<feature type="repeat" description="NHL" evidence="3">
    <location>
        <begin position="592"/>
        <end position="638"/>
    </location>
</feature>
<feature type="repeat" description="NHL" evidence="3">
    <location>
        <begin position="545"/>
        <end position="588"/>
    </location>
</feature>
<dbReference type="InterPro" id="IPR014756">
    <property type="entry name" value="Ig_E-set"/>
</dbReference>
<accession>A0A8S9Z0I2</accession>
<dbReference type="Gene3D" id="2.120.10.30">
    <property type="entry name" value="TolB, C-terminal domain"/>
    <property type="match status" value="1"/>
</dbReference>
<dbReference type="SUPFAM" id="SSF101898">
    <property type="entry name" value="NHL repeat"/>
    <property type="match status" value="1"/>
</dbReference>
<dbReference type="GO" id="GO:0043161">
    <property type="term" value="P:proteasome-mediated ubiquitin-dependent protein catabolic process"/>
    <property type="evidence" value="ECO:0007669"/>
    <property type="project" value="TreeGrafter"/>
</dbReference>